<dbReference type="AlphaFoldDB" id="C1A0A9"/>
<name>C1A0A9_RHOE4</name>
<evidence type="ECO:0000313" key="1">
    <source>
        <dbReference type="EMBL" id="BAH34044.1"/>
    </source>
</evidence>
<evidence type="ECO:0000313" key="2">
    <source>
        <dbReference type="Proteomes" id="UP000002204"/>
    </source>
</evidence>
<sequence>MDASRETPPGLLAFGLANSTQVEASTPPPSNPRRSQMTRNLQYNELIEVVSAWWDSRVVQDTQGSLSTAEALGDLAKWCNNLGYETPLELHSKQIISQNHAGKTTDLHSRTQRGWRGFSIPNLEDANWKAAWAAVPTEEVPKRPRGVLGLAVRVRRLWLQGRLGFIPCSEIRPTRQLLALTNASATDLLLAAELINKNLDLVLSADVRDREVTAHWAKVELRESQRELNRRVQARQRRDMFPPTYTEIESEAASFAV</sequence>
<dbReference type="KEGG" id="rer:RER_33360"/>
<reference evidence="2" key="1">
    <citation type="submission" date="2005-03" db="EMBL/GenBank/DDBJ databases">
        <title>Comparison of the complete genome sequences of Rhodococcus erythropolis PR4 and Rhodococcus opacus B4.</title>
        <authorList>
            <person name="Takarada H."/>
            <person name="Sekine M."/>
            <person name="Hosoyama A."/>
            <person name="Yamada R."/>
            <person name="Fujisawa T."/>
            <person name="Omata S."/>
            <person name="Shimizu A."/>
            <person name="Tsukatani N."/>
            <person name="Tanikawa S."/>
            <person name="Fujita N."/>
            <person name="Harayama S."/>
        </authorList>
    </citation>
    <scope>NUCLEOTIDE SEQUENCE [LARGE SCALE GENOMIC DNA]</scope>
    <source>
        <strain evidence="2">PR4 / NBRC 100887</strain>
    </source>
</reference>
<dbReference type="HOGENOM" id="CLU_1081321_0_0_11"/>
<proteinExistence type="predicted"/>
<dbReference type="EMBL" id="AP008957">
    <property type="protein sequence ID" value="BAH34044.1"/>
    <property type="molecule type" value="Genomic_DNA"/>
</dbReference>
<dbReference type="Proteomes" id="UP000002204">
    <property type="component" value="Chromosome"/>
</dbReference>
<gene>
    <name evidence="1" type="ordered locus">RER_33360</name>
</gene>
<organism evidence="1 2">
    <name type="scientific">Rhodococcus erythropolis (strain PR4 / NBRC 100887)</name>
    <dbReference type="NCBI Taxonomy" id="234621"/>
    <lineage>
        <taxon>Bacteria</taxon>
        <taxon>Bacillati</taxon>
        <taxon>Actinomycetota</taxon>
        <taxon>Actinomycetes</taxon>
        <taxon>Mycobacteriales</taxon>
        <taxon>Nocardiaceae</taxon>
        <taxon>Rhodococcus</taxon>
        <taxon>Rhodococcus erythropolis group</taxon>
    </lineage>
</organism>
<protein>
    <submittedName>
        <fullName evidence="1">Uncharacterized protein</fullName>
    </submittedName>
</protein>
<reference evidence="1 2" key="2">
    <citation type="journal article" date="2006" name="Environ. Microbiol.">
        <title>Sequence analysis of three plasmids harboured in Rhodococcus erythropolis strain PR4.</title>
        <authorList>
            <person name="Sekine M."/>
            <person name="Tanikawa S."/>
            <person name="Omata S."/>
            <person name="Saito M."/>
            <person name="Fujisawa T."/>
            <person name="Tsukatani N."/>
            <person name="Tajima T."/>
            <person name="Sekigawa T."/>
            <person name="Kosugi H."/>
            <person name="Matsuo Y."/>
            <person name="Nishiko R."/>
            <person name="Imamura K."/>
            <person name="Ito M."/>
            <person name="Narita H."/>
            <person name="Tago S."/>
            <person name="Fujita N."/>
            <person name="Harayama S."/>
        </authorList>
    </citation>
    <scope>NUCLEOTIDE SEQUENCE [LARGE SCALE GENOMIC DNA]</scope>
    <source>
        <strain evidence="2">PR4 / NBRC 100887</strain>
    </source>
</reference>
<accession>C1A0A9</accession>